<dbReference type="EMBL" id="CACTIH010000080">
    <property type="protein sequence ID" value="CAA2952037.1"/>
    <property type="molecule type" value="Genomic_DNA"/>
</dbReference>
<proteinExistence type="predicted"/>
<sequence length="113" mass="13429">MTEWGQRIQLIWGKNIPFDNFVPLIVEKSFPFFWYVGCWKRWATMGVRRCSRYGLCPTIHLSSICYDEVSDTFFSEAKTTKSKKEVMEEIILKSKFFKAQKAKDKEENEQVIE</sequence>
<accession>A0A8S0PIZ6</accession>
<evidence type="ECO:0000313" key="1">
    <source>
        <dbReference type="EMBL" id="CAA2952037.1"/>
    </source>
</evidence>
<keyword evidence="2" id="KW-1185">Reference proteome</keyword>
<organism evidence="1 2">
    <name type="scientific">Olea europaea subsp. europaea</name>
    <dbReference type="NCBI Taxonomy" id="158383"/>
    <lineage>
        <taxon>Eukaryota</taxon>
        <taxon>Viridiplantae</taxon>
        <taxon>Streptophyta</taxon>
        <taxon>Embryophyta</taxon>
        <taxon>Tracheophyta</taxon>
        <taxon>Spermatophyta</taxon>
        <taxon>Magnoliopsida</taxon>
        <taxon>eudicotyledons</taxon>
        <taxon>Gunneridae</taxon>
        <taxon>Pentapetalae</taxon>
        <taxon>asterids</taxon>
        <taxon>lamiids</taxon>
        <taxon>Lamiales</taxon>
        <taxon>Oleaceae</taxon>
        <taxon>Oleeae</taxon>
        <taxon>Olea</taxon>
    </lineage>
</organism>
<dbReference type="AlphaFoldDB" id="A0A8S0PIZ6"/>
<comment type="caution">
    <text evidence="1">The sequence shown here is derived from an EMBL/GenBank/DDBJ whole genome shotgun (WGS) entry which is preliminary data.</text>
</comment>
<dbReference type="Gramene" id="OE9A054668T1">
    <property type="protein sequence ID" value="OE9A054668C1"/>
    <property type="gene ID" value="OE9A054668"/>
</dbReference>
<reference evidence="1 2" key="1">
    <citation type="submission" date="2019-12" db="EMBL/GenBank/DDBJ databases">
        <authorList>
            <person name="Alioto T."/>
            <person name="Alioto T."/>
            <person name="Gomez Garrido J."/>
        </authorList>
    </citation>
    <scope>NUCLEOTIDE SEQUENCE [LARGE SCALE GENOMIC DNA]</scope>
</reference>
<dbReference type="Proteomes" id="UP000594638">
    <property type="component" value="Unassembled WGS sequence"/>
</dbReference>
<gene>
    <name evidence="1" type="ORF">OLEA9_A054668</name>
</gene>
<name>A0A8S0PIZ6_OLEEU</name>
<dbReference type="OrthoDB" id="441771at2759"/>
<protein>
    <submittedName>
        <fullName evidence="1">Nucleolar 14</fullName>
    </submittedName>
</protein>
<evidence type="ECO:0000313" key="2">
    <source>
        <dbReference type="Proteomes" id="UP000594638"/>
    </source>
</evidence>